<protein>
    <submittedName>
        <fullName evidence="2">DUF3667 domain-containing protein</fullName>
    </submittedName>
</protein>
<feature type="transmembrane region" description="Helical" evidence="1">
    <location>
        <begin position="259"/>
        <end position="282"/>
    </location>
</feature>
<keyword evidence="1" id="KW-0812">Transmembrane</keyword>
<dbReference type="RefSeq" id="WP_193193105.1">
    <property type="nucleotide sequence ID" value="NZ_JACZFR010000038.1"/>
</dbReference>
<dbReference type="Pfam" id="PF12412">
    <property type="entry name" value="DUF3667"/>
    <property type="match status" value="1"/>
</dbReference>
<dbReference type="InterPro" id="IPR022134">
    <property type="entry name" value="DUF3667"/>
</dbReference>
<keyword evidence="1" id="KW-0472">Membrane</keyword>
<dbReference type="EMBL" id="JBHSVR010000001">
    <property type="protein sequence ID" value="MFC6634307.1"/>
    <property type="molecule type" value="Genomic_DNA"/>
</dbReference>
<evidence type="ECO:0000313" key="3">
    <source>
        <dbReference type="Proteomes" id="UP001596425"/>
    </source>
</evidence>
<feature type="transmembrane region" description="Helical" evidence="1">
    <location>
        <begin position="327"/>
        <end position="348"/>
    </location>
</feature>
<evidence type="ECO:0000256" key="1">
    <source>
        <dbReference type="SAM" id="Phobius"/>
    </source>
</evidence>
<gene>
    <name evidence="2" type="ORF">ACFQBM_13485</name>
</gene>
<reference evidence="3" key="1">
    <citation type="journal article" date="2019" name="Int. J. Syst. Evol. Microbiol.">
        <title>The Global Catalogue of Microorganisms (GCM) 10K type strain sequencing project: providing services to taxonomists for standard genome sequencing and annotation.</title>
        <authorList>
            <consortium name="The Broad Institute Genomics Platform"/>
            <consortium name="The Broad Institute Genome Sequencing Center for Infectious Disease"/>
            <person name="Wu L."/>
            <person name="Ma J."/>
        </authorList>
    </citation>
    <scope>NUCLEOTIDE SEQUENCE [LARGE SCALE GENOMIC DNA]</scope>
    <source>
        <strain evidence="3">CGMCC 1.13718</strain>
    </source>
</reference>
<accession>A0ABW1YQE8</accession>
<comment type="caution">
    <text evidence="2">The sequence shown here is derived from an EMBL/GenBank/DDBJ whole genome shotgun (WGS) entry which is preliminary data.</text>
</comment>
<name>A0ABW1YQE8_9GAMM</name>
<keyword evidence="1" id="KW-1133">Transmembrane helix</keyword>
<sequence length="391" mass="43151">MNIDQANASLGEGSPVAADSHCANCDTRLQGPHCHACGQPVKGMVRHFSSILGDLFDTLLALDSRIGRTLGPLLTRPGFLTSEYLTGRRVRYVSPVRLFIFLCLTTFFVVRLSTDININLYDSEIARAETVADVERLRDQTLANLAEAKEASAEVPAALHSIELAAQKVRQQAEARMAQLNGEELRDGALPAEGASVETSAADEICLPDLGGGCWNPEAEPVQVNAFPQAWNAWLTVQAVSASKNTKVLREDPNRFMQAWISAIPSTLFALLPLFALLLWCLYVFERRLYMEHLIVALHSHAFLSLALLLVTLLLDMQAWLKDYAAVDFVCDWAIALLLLWMPLYLLLMQKRIYGQGWGITLVKFFTLGTSYALLLSVGATVTLLASLAWM</sequence>
<organism evidence="2 3">
    <name type="scientific">Microbulbifer taiwanensis</name>
    <dbReference type="NCBI Taxonomy" id="986746"/>
    <lineage>
        <taxon>Bacteria</taxon>
        <taxon>Pseudomonadati</taxon>
        <taxon>Pseudomonadota</taxon>
        <taxon>Gammaproteobacteria</taxon>
        <taxon>Cellvibrionales</taxon>
        <taxon>Microbulbiferaceae</taxon>
        <taxon>Microbulbifer</taxon>
    </lineage>
</organism>
<evidence type="ECO:0000313" key="2">
    <source>
        <dbReference type="EMBL" id="MFC6634307.1"/>
    </source>
</evidence>
<feature type="transmembrane region" description="Helical" evidence="1">
    <location>
        <begin position="294"/>
        <end position="315"/>
    </location>
</feature>
<feature type="transmembrane region" description="Helical" evidence="1">
    <location>
        <begin position="369"/>
        <end position="390"/>
    </location>
</feature>
<keyword evidence="3" id="KW-1185">Reference proteome</keyword>
<dbReference type="Proteomes" id="UP001596425">
    <property type="component" value="Unassembled WGS sequence"/>
</dbReference>
<proteinExistence type="predicted"/>